<accession>Q3JAV0</accession>
<dbReference type="SUPFAM" id="SSF52980">
    <property type="entry name" value="Restriction endonuclease-like"/>
    <property type="match status" value="1"/>
</dbReference>
<dbReference type="Gene3D" id="3.90.1570.10">
    <property type="entry name" value="tt1808, chain A"/>
    <property type="match status" value="1"/>
</dbReference>
<dbReference type="EMBL" id="CP000127">
    <property type="protein sequence ID" value="ABA58046.1"/>
    <property type="molecule type" value="Genomic_DNA"/>
</dbReference>
<dbReference type="InterPro" id="IPR012296">
    <property type="entry name" value="Nuclease_put_TT1808"/>
</dbReference>
<name>Q3JAV0_NITOC</name>
<dbReference type="eggNOG" id="COG4636">
    <property type="taxonomic scope" value="Bacteria"/>
</dbReference>
<evidence type="ECO:0000259" key="1">
    <source>
        <dbReference type="Pfam" id="PF05685"/>
    </source>
</evidence>
<evidence type="ECO:0000313" key="3">
    <source>
        <dbReference type="Proteomes" id="UP000006838"/>
    </source>
</evidence>
<dbReference type="InterPro" id="IPR008538">
    <property type="entry name" value="Uma2"/>
</dbReference>
<gene>
    <name evidence="2" type="ordered locus">Noc_1566</name>
</gene>
<evidence type="ECO:0000313" key="2">
    <source>
        <dbReference type="EMBL" id="ABA58046.1"/>
    </source>
</evidence>
<dbReference type="STRING" id="323261.Noc_1566"/>
<dbReference type="Pfam" id="PF05685">
    <property type="entry name" value="Uma2"/>
    <property type="match status" value="1"/>
</dbReference>
<proteinExistence type="predicted"/>
<dbReference type="AlphaFoldDB" id="Q3JAV0"/>
<dbReference type="InterPro" id="IPR011335">
    <property type="entry name" value="Restrct_endonuc-II-like"/>
</dbReference>
<reference evidence="3" key="1">
    <citation type="journal article" date="2006" name="Appl. Environ. Microbiol.">
        <title>Complete genome sequence of the marine, chemolithoautotrophic, ammonia-oxidizing bacterium Nitrosococcus oceani ATCC 19707.</title>
        <authorList>
            <person name="Klotz M.G."/>
            <person name="Arp D.J."/>
            <person name="Chain P.S.G."/>
            <person name="El-Sheikh A.F."/>
            <person name="Hauser L.J."/>
            <person name="Hommes N.G."/>
            <person name="Larimer F.W."/>
            <person name="Malfatti S.A."/>
            <person name="Norton J.M."/>
            <person name="Poret-Peterson A.T."/>
            <person name="Vergez L.M."/>
            <person name="Ward B.B."/>
        </authorList>
    </citation>
    <scope>NUCLEOTIDE SEQUENCE [LARGE SCALE GENOMIC DNA]</scope>
    <source>
        <strain evidence="3">ATCC 19707 / BCRC 17464 / NCIMB 11848 / C-107</strain>
    </source>
</reference>
<protein>
    <recommendedName>
        <fullName evidence="1">Putative restriction endonuclease domain-containing protein</fullName>
    </recommendedName>
</protein>
<organism evidence="2 3">
    <name type="scientific">Nitrosococcus oceani (strain ATCC 19707 / BCRC 17464 / JCM 30415 / NCIMB 11848 / C-107)</name>
    <dbReference type="NCBI Taxonomy" id="323261"/>
    <lineage>
        <taxon>Bacteria</taxon>
        <taxon>Pseudomonadati</taxon>
        <taxon>Pseudomonadota</taxon>
        <taxon>Gammaproteobacteria</taxon>
        <taxon>Chromatiales</taxon>
        <taxon>Chromatiaceae</taxon>
        <taxon>Nitrosococcus</taxon>
    </lineage>
</organism>
<sequence length="161" mass="18105">MVKMSWAEICQDPTLRDLPYKIQTDKWGNIVMSPATNEHGIYQAKIVALLSKLMNEGTIISECSVQTSEGIKVADVAWASEKFMQNNRGKSPFDEAPEICVEILSPSNTKMEMEEKKELYFARGAKEFWMCDKKGSISFYKNTGPLEHSNIIEGFPGTLSV</sequence>
<feature type="domain" description="Putative restriction endonuclease" evidence="1">
    <location>
        <begin position="30"/>
        <end position="137"/>
    </location>
</feature>
<dbReference type="Proteomes" id="UP000006838">
    <property type="component" value="Chromosome"/>
</dbReference>
<dbReference type="InParanoid" id="Q3JAV0"/>
<dbReference type="KEGG" id="noc:Noc_1566"/>
<dbReference type="CDD" id="cd06260">
    <property type="entry name" value="DUF820-like"/>
    <property type="match status" value="1"/>
</dbReference>
<keyword evidence="3" id="KW-1185">Reference proteome</keyword>
<dbReference type="PANTHER" id="PTHR34107">
    <property type="entry name" value="SLL0198 PROTEIN-RELATED"/>
    <property type="match status" value="1"/>
</dbReference>
<dbReference type="HOGENOM" id="CLU_107586_0_0_6"/>
<dbReference type="PANTHER" id="PTHR34107:SF4">
    <property type="entry name" value="SLL1222 PROTEIN"/>
    <property type="match status" value="1"/>
</dbReference>